<accession>A0AAD7ZLF9</accession>
<name>A0AAD7ZLF9_DIPPU</name>
<proteinExistence type="predicted"/>
<keyword evidence="1" id="KW-0812">Transmembrane</keyword>
<feature type="non-terminal residue" evidence="2">
    <location>
        <position position="53"/>
    </location>
</feature>
<organism evidence="2 3">
    <name type="scientific">Diploptera punctata</name>
    <name type="common">Pacific beetle cockroach</name>
    <dbReference type="NCBI Taxonomy" id="6984"/>
    <lineage>
        <taxon>Eukaryota</taxon>
        <taxon>Metazoa</taxon>
        <taxon>Ecdysozoa</taxon>
        <taxon>Arthropoda</taxon>
        <taxon>Hexapoda</taxon>
        <taxon>Insecta</taxon>
        <taxon>Pterygota</taxon>
        <taxon>Neoptera</taxon>
        <taxon>Polyneoptera</taxon>
        <taxon>Dictyoptera</taxon>
        <taxon>Blattodea</taxon>
        <taxon>Blaberoidea</taxon>
        <taxon>Blaberidae</taxon>
        <taxon>Diplopterinae</taxon>
        <taxon>Diploptera</taxon>
    </lineage>
</organism>
<dbReference type="Proteomes" id="UP001233999">
    <property type="component" value="Unassembled WGS sequence"/>
</dbReference>
<evidence type="ECO:0000313" key="2">
    <source>
        <dbReference type="EMBL" id="KAJ9582317.1"/>
    </source>
</evidence>
<protein>
    <submittedName>
        <fullName evidence="2">Uncharacterized protein</fullName>
    </submittedName>
</protein>
<dbReference type="EMBL" id="JASPKZ010007812">
    <property type="protein sequence ID" value="KAJ9582317.1"/>
    <property type="molecule type" value="Genomic_DNA"/>
</dbReference>
<feature type="transmembrane region" description="Helical" evidence="1">
    <location>
        <begin position="20"/>
        <end position="41"/>
    </location>
</feature>
<feature type="non-terminal residue" evidence="2">
    <location>
        <position position="1"/>
    </location>
</feature>
<sequence length="53" mass="6331">ILVGFLLAIPINKVVLWNPFFFFFWYILCSGIHVWRSSLYFNAISLMKKYSPE</sequence>
<evidence type="ECO:0000313" key="3">
    <source>
        <dbReference type="Proteomes" id="UP001233999"/>
    </source>
</evidence>
<reference evidence="2" key="1">
    <citation type="journal article" date="2023" name="IScience">
        <title>Live-bearing cockroach genome reveals convergent evolutionary mechanisms linked to viviparity in insects and beyond.</title>
        <authorList>
            <person name="Fouks B."/>
            <person name="Harrison M.C."/>
            <person name="Mikhailova A.A."/>
            <person name="Marchal E."/>
            <person name="English S."/>
            <person name="Carruthers M."/>
            <person name="Jennings E.C."/>
            <person name="Chiamaka E.L."/>
            <person name="Frigard R.A."/>
            <person name="Pippel M."/>
            <person name="Attardo G.M."/>
            <person name="Benoit J.B."/>
            <person name="Bornberg-Bauer E."/>
            <person name="Tobe S.S."/>
        </authorList>
    </citation>
    <scope>NUCLEOTIDE SEQUENCE</scope>
    <source>
        <strain evidence="2">Stay&amp;Tobe</strain>
    </source>
</reference>
<comment type="caution">
    <text evidence="2">The sequence shown here is derived from an EMBL/GenBank/DDBJ whole genome shotgun (WGS) entry which is preliminary data.</text>
</comment>
<keyword evidence="3" id="KW-1185">Reference proteome</keyword>
<gene>
    <name evidence="2" type="ORF">L9F63_003353</name>
</gene>
<evidence type="ECO:0000256" key="1">
    <source>
        <dbReference type="SAM" id="Phobius"/>
    </source>
</evidence>
<keyword evidence="1" id="KW-0472">Membrane</keyword>
<reference evidence="2" key="2">
    <citation type="submission" date="2023-05" db="EMBL/GenBank/DDBJ databases">
        <authorList>
            <person name="Fouks B."/>
        </authorList>
    </citation>
    <scope>NUCLEOTIDE SEQUENCE</scope>
    <source>
        <strain evidence="2">Stay&amp;Tobe</strain>
        <tissue evidence="2">Testes</tissue>
    </source>
</reference>
<keyword evidence="1" id="KW-1133">Transmembrane helix</keyword>
<dbReference type="AlphaFoldDB" id="A0AAD7ZLF9"/>